<dbReference type="Proteomes" id="UP001597508">
    <property type="component" value="Unassembled WGS sequence"/>
</dbReference>
<dbReference type="EMBL" id="JBHULH010000009">
    <property type="protein sequence ID" value="MFD2568387.1"/>
    <property type="molecule type" value="Genomic_DNA"/>
</dbReference>
<evidence type="ECO:0000256" key="1">
    <source>
        <dbReference type="ARBA" id="ARBA00007613"/>
    </source>
</evidence>
<dbReference type="InterPro" id="IPR003423">
    <property type="entry name" value="OMP_efflux"/>
</dbReference>
<dbReference type="PANTHER" id="PTHR30203">
    <property type="entry name" value="OUTER MEMBRANE CATION EFFLUX PROTEIN"/>
    <property type="match status" value="1"/>
</dbReference>
<dbReference type="InterPro" id="IPR010131">
    <property type="entry name" value="MdtP/NodT-like"/>
</dbReference>
<name>A0ABW5LYH8_9FLAO</name>
<comment type="similarity">
    <text evidence="1">Belongs to the outer membrane factor (OMF) (TC 1.B.17) family.</text>
</comment>
<dbReference type="Pfam" id="PF02321">
    <property type="entry name" value="OEP"/>
    <property type="match status" value="1"/>
</dbReference>
<dbReference type="SUPFAM" id="SSF56954">
    <property type="entry name" value="Outer membrane efflux proteins (OEP)"/>
    <property type="match status" value="1"/>
</dbReference>
<accession>A0ABW5LYH8</accession>
<gene>
    <name evidence="2" type="ORF">ACFSRZ_13500</name>
</gene>
<reference evidence="3" key="1">
    <citation type="journal article" date="2019" name="Int. J. Syst. Evol. Microbiol.">
        <title>The Global Catalogue of Microorganisms (GCM) 10K type strain sequencing project: providing services to taxonomists for standard genome sequencing and annotation.</title>
        <authorList>
            <consortium name="The Broad Institute Genomics Platform"/>
            <consortium name="The Broad Institute Genome Sequencing Center for Infectious Disease"/>
            <person name="Wu L."/>
            <person name="Ma J."/>
        </authorList>
    </citation>
    <scope>NUCLEOTIDE SEQUENCE [LARGE SCALE GENOMIC DNA]</scope>
    <source>
        <strain evidence="3">KCTC 52127</strain>
    </source>
</reference>
<organism evidence="2 3">
    <name type="scientific">Pseudotenacibaculum haliotis</name>
    <dbReference type="NCBI Taxonomy" id="1862138"/>
    <lineage>
        <taxon>Bacteria</taxon>
        <taxon>Pseudomonadati</taxon>
        <taxon>Bacteroidota</taxon>
        <taxon>Flavobacteriia</taxon>
        <taxon>Flavobacteriales</taxon>
        <taxon>Flavobacteriaceae</taxon>
        <taxon>Pseudotenacibaculum</taxon>
    </lineage>
</organism>
<evidence type="ECO:0000313" key="3">
    <source>
        <dbReference type="Proteomes" id="UP001597508"/>
    </source>
</evidence>
<evidence type="ECO:0000313" key="2">
    <source>
        <dbReference type="EMBL" id="MFD2568387.1"/>
    </source>
</evidence>
<sequence length="405" mass="46345">MRKTIIPIIILFVGSFSYGQRLENLIKEGLENNPEIQKIETAYKGALEKENEVDALPNTEFGFGYFASEPETRTGAQRFKLSVKQMIPWFGSITSRQNYVNSLADAKFEDIAISKRKLIASVSQEYYNLFTIRQKQEILKKNIALLKTYETMALTSVETGKATAVDVLKLQIRQNDLEQLIEVLEQQFLSGQTQMNALLNREKDKRVEVLDSLVMPASLEALSRGNLSLHPELLKYDKLYKSVEQSEILNQKEQKPMIGFGLDYVAVSERPNMNFSDNGKDIVMPMVSVSIPIFNKKYSSRTKQNKLKQKELLFDKQTRQNKLTSMLDAAINERVAAKISFDTHTKNLEKANNAEQILLKSYESGTINFNDVLDIQELQLKFQMKQVEATKSFYIQSTIINYLSN</sequence>
<protein>
    <submittedName>
        <fullName evidence="2">TolC family protein</fullName>
    </submittedName>
</protein>
<comment type="caution">
    <text evidence="2">The sequence shown here is derived from an EMBL/GenBank/DDBJ whole genome shotgun (WGS) entry which is preliminary data.</text>
</comment>
<proteinExistence type="inferred from homology"/>
<dbReference type="RefSeq" id="WP_379667095.1">
    <property type="nucleotide sequence ID" value="NZ_JBHULH010000009.1"/>
</dbReference>
<dbReference type="Gene3D" id="1.20.1600.10">
    <property type="entry name" value="Outer membrane efflux proteins (OEP)"/>
    <property type="match status" value="1"/>
</dbReference>
<keyword evidence="3" id="KW-1185">Reference proteome</keyword>